<evidence type="ECO:0000256" key="1">
    <source>
        <dbReference type="ARBA" id="ARBA00022723"/>
    </source>
</evidence>
<dbReference type="SUPFAM" id="SSF57850">
    <property type="entry name" value="RING/U-box"/>
    <property type="match status" value="1"/>
</dbReference>
<dbReference type="InterPro" id="IPR001841">
    <property type="entry name" value="Znf_RING"/>
</dbReference>
<evidence type="ECO:0000256" key="4">
    <source>
        <dbReference type="PROSITE-ProRule" id="PRU00175"/>
    </source>
</evidence>
<dbReference type="PROSITE" id="PS50089">
    <property type="entry name" value="ZF_RING_2"/>
    <property type="match status" value="1"/>
</dbReference>
<evidence type="ECO:0000313" key="6">
    <source>
        <dbReference type="EMBL" id="AYV86782.1"/>
    </source>
</evidence>
<evidence type="ECO:0000256" key="2">
    <source>
        <dbReference type="ARBA" id="ARBA00022771"/>
    </source>
</evidence>
<dbReference type="GO" id="GO:0008270">
    <property type="term" value="F:zinc ion binding"/>
    <property type="evidence" value="ECO:0007669"/>
    <property type="project" value="UniProtKB-KW"/>
</dbReference>
<sequence>MTSSLQLYATETNRVEVGDVVYEINSDQWMLVMSVVKSIDLVILHTFVNPINSKERQDGSSSRTNPFRYIFRWHDLLLGEVPGGPSGICHFKHVVRVEASLWHHYSLGEFMDIGNAQLISRTAFIETMDRLLDQLFTCGIIHVTQGNTSPLVIPLFNFEMCSFTILYIPCCIKFLSSFCDVIPISTPTTVMTFSLVPLPSTTATFHTLSQAHHQGLATASFKCRFMNSIFTESLALIQLIESLKLIPVIPSLPIMSKDVYLEYRMRHLPVELPKPRYQWTIPVDALHLNLRSQFYKFPIEQEVHKHTQWYQACESMIDIQSLGLQHIEMLYPAQIRALAHLWVLDQTYQGAYHRVHQLIGASQGSVISINRVTGNVSNVSPMIIRDIRVMLNASASKTGRRLVTLALVHMRDSEQDIRQWTNRQHSTSTTNETGDPNLVNAHDIPWSTTTLLVVSPELILKWKLLIERHKASTFRFCILTSDMIHTSESEVSKYHLVLMSSKILTQRHRIETAGMPVPTLFQYRWRRIIVDVTSAIRVHTSEIHASLTLLHTISWYFLDPSLHITLNEMEKPVTLFKGKDFQYVLDITKLTGFTFPLSKEMNVPEYSLVLPLFWFGVRIRQNDLPQDVFLSRRFVWHIHVSPFDVALPESKILFQEASKFIGYARRHYNKDSKQEKLWVVEYTLRIIRQLSLGTLSASMIAVYAKRFQQLMERPEELISRFYTYTSVPSSKHMKEQATQTSFSSPDECLICMNPYTDAIQCACRHAFCFTCIHFWITTCHSSSKPCPTCRSPLYAHEFRLPLWIHTEEVKEQVLVHIQQESIDIKKNNSSATECSIMADNDIDCAPFLKHKVPLIVNRSQVILDWLHHKLESSCTRPILVIGPPQKSFKELYDFVKSKFKYPSSCELKYVQTMKEMQSWVTSFNQDSLNSSDSLNLSSPLTSLNSINHILFLSNKVASSIPSLDVFQDILIPYAYWTREEWVHLQSLLTSLKPPNSLPSKSVSTNSLDNNSLETHVTCFVLDHTFELCMSLFHCLSMEMTEKNYSKGDVWIEQLSEQHRLEWHKRDHTNESMVDTPLVHFHMDSLETEDTLLYHLQKLPTRQTAYNFHKLSSSYHSTLYSHTDMNLHHLLQWIPD</sequence>
<dbReference type="SMART" id="SM00184">
    <property type="entry name" value="RING"/>
    <property type="match status" value="1"/>
</dbReference>
<organism evidence="6">
    <name type="scientific">Sylvanvirus sp</name>
    <dbReference type="NCBI Taxonomy" id="2487774"/>
    <lineage>
        <taxon>Viruses</taxon>
    </lineage>
</organism>
<keyword evidence="1" id="KW-0479">Metal-binding</keyword>
<keyword evidence="3" id="KW-0862">Zinc</keyword>
<dbReference type="EMBL" id="MK072515">
    <property type="protein sequence ID" value="AYV86782.1"/>
    <property type="molecule type" value="Genomic_DNA"/>
</dbReference>
<accession>A0A3G5AHT9</accession>
<reference evidence="6" key="1">
    <citation type="submission" date="2018-10" db="EMBL/GenBank/DDBJ databases">
        <title>Hidden diversity of soil giant viruses.</title>
        <authorList>
            <person name="Schulz F."/>
            <person name="Alteio L."/>
            <person name="Goudeau D."/>
            <person name="Ryan E.M."/>
            <person name="Malmstrom R.R."/>
            <person name="Blanchard J."/>
            <person name="Woyke T."/>
        </authorList>
    </citation>
    <scope>NUCLEOTIDE SEQUENCE</scope>
    <source>
        <strain evidence="6">SYV1</strain>
    </source>
</reference>
<gene>
    <name evidence="6" type="ORF">Sylvanvirus9_12</name>
</gene>
<dbReference type="InterPro" id="IPR013083">
    <property type="entry name" value="Znf_RING/FYVE/PHD"/>
</dbReference>
<dbReference type="Gene3D" id="3.30.40.10">
    <property type="entry name" value="Zinc/RING finger domain, C3HC4 (zinc finger)"/>
    <property type="match status" value="1"/>
</dbReference>
<name>A0A3G5AHT9_9VIRU</name>
<dbReference type="PANTHER" id="PTHR15315">
    <property type="entry name" value="RING FINGER PROTEIN 41, 151"/>
    <property type="match status" value="1"/>
</dbReference>
<evidence type="ECO:0000259" key="5">
    <source>
        <dbReference type="PROSITE" id="PS50089"/>
    </source>
</evidence>
<evidence type="ECO:0000256" key="3">
    <source>
        <dbReference type="ARBA" id="ARBA00022833"/>
    </source>
</evidence>
<dbReference type="PANTHER" id="PTHR15315:SF26">
    <property type="entry name" value="E3 UBIQUITIN-PROTEIN LIGASE NRDP1"/>
    <property type="match status" value="1"/>
</dbReference>
<keyword evidence="2 4" id="KW-0863">Zinc-finger</keyword>
<protein>
    <recommendedName>
        <fullName evidence="5">RING-type domain-containing protein</fullName>
    </recommendedName>
</protein>
<proteinExistence type="predicted"/>
<dbReference type="PROSITE" id="PS00518">
    <property type="entry name" value="ZF_RING_1"/>
    <property type="match status" value="1"/>
</dbReference>
<feature type="domain" description="RING-type" evidence="5">
    <location>
        <begin position="748"/>
        <end position="790"/>
    </location>
</feature>
<dbReference type="InterPro" id="IPR017907">
    <property type="entry name" value="Znf_RING_CS"/>
</dbReference>